<evidence type="ECO:0000256" key="1">
    <source>
        <dbReference type="ARBA" id="ARBA00007637"/>
    </source>
</evidence>
<evidence type="ECO:0000313" key="5">
    <source>
        <dbReference type="Proteomes" id="UP000176376"/>
    </source>
</evidence>
<comment type="similarity">
    <text evidence="1">Belongs to the NAD(P)-dependent epimerase/dehydratase family.</text>
</comment>
<reference evidence="4 5" key="1">
    <citation type="journal article" date="2016" name="Nat. Commun.">
        <title>Thousands of microbial genomes shed light on interconnected biogeochemical processes in an aquifer system.</title>
        <authorList>
            <person name="Anantharaman K."/>
            <person name="Brown C.T."/>
            <person name="Hug L.A."/>
            <person name="Sharon I."/>
            <person name="Castelle C.J."/>
            <person name="Probst A.J."/>
            <person name="Thomas B.C."/>
            <person name="Singh A."/>
            <person name="Wilkins M.J."/>
            <person name="Karaoz U."/>
            <person name="Brodie E.L."/>
            <person name="Williams K.H."/>
            <person name="Hubbard S.S."/>
            <person name="Banfield J.F."/>
        </authorList>
    </citation>
    <scope>NUCLEOTIDE SEQUENCE [LARGE SCALE GENOMIC DNA]</scope>
</reference>
<gene>
    <name evidence="4" type="ORF">A3J15_03910</name>
</gene>
<dbReference type="Pfam" id="PF01370">
    <property type="entry name" value="Epimerase"/>
    <property type="match status" value="1"/>
</dbReference>
<dbReference type="InterPro" id="IPR036291">
    <property type="entry name" value="NAD(P)-bd_dom_sf"/>
</dbReference>
<dbReference type="AlphaFoldDB" id="A0A1F7JM44"/>
<evidence type="ECO:0000256" key="2">
    <source>
        <dbReference type="SAM" id="Phobius"/>
    </source>
</evidence>
<sequence>MNKQIPGPIVIFGAGGFIGFNLFLDLMGTRSDVFAISHDPKKNWRLKKINIGSNRKIKCDLTKKKEIRDLIIKYKPKTIFNLAAYGAYSTQNDPELIYKTNFVSSVNILEILKNNQFSIYIQAGSQSEYGLNCTRPDEDTPYLPNSHYAVSKLASFYLLKYYASIHKLPVVHVRPYSIYGPYEEPSRLIPTLLRNCKIGTLPDFVDPHISRDFVYVTDMIDALKLIAVKSGKKSYGQAFNIASGKKTTIMELAQLAKKIFKVDKQPVFGAMRNRAWDLSDWVGNPKKIYDIYGWQAKTNLAAGLKKTYNFIS</sequence>
<dbReference type="EMBL" id="MGAY01000027">
    <property type="protein sequence ID" value="OGK56692.1"/>
    <property type="molecule type" value="Genomic_DNA"/>
</dbReference>
<accession>A0A1F7JM44</accession>
<keyword evidence="2" id="KW-0472">Membrane</keyword>
<keyword evidence="2" id="KW-1133">Transmembrane helix</keyword>
<dbReference type="SUPFAM" id="SSF51735">
    <property type="entry name" value="NAD(P)-binding Rossmann-fold domains"/>
    <property type="match status" value="1"/>
</dbReference>
<keyword evidence="2" id="KW-0812">Transmembrane</keyword>
<dbReference type="Gene3D" id="3.40.50.720">
    <property type="entry name" value="NAD(P)-binding Rossmann-like Domain"/>
    <property type="match status" value="1"/>
</dbReference>
<name>A0A1F7JM44_9BACT</name>
<feature type="domain" description="NAD-dependent epimerase/dehydratase" evidence="3">
    <location>
        <begin position="9"/>
        <end position="242"/>
    </location>
</feature>
<comment type="caution">
    <text evidence="4">The sequence shown here is derived from an EMBL/GenBank/DDBJ whole genome shotgun (WGS) entry which is preliminary data.</text>
</comment>
<organism evidence="4 5">
    <name type="scientific">Candidatus Roizmanbacteria bacterium RIFCSPLOWO2_02_FULL_38_10</name>
    <dbReference type="NCBI Taxonomy" id="1802074"/>
    <lineage>
        <taxon>Bacteria</taxon>
        <taxon>Candidatus Roizmaniibacteriota</taxon>
    </lineage>
</organism>
<dbReference type="InterPro" id="IPR001509">
    <property type="entry name" value="Epimerase_deHydtase"/>
</dbReference>
<dbReference type="Proteomes" id="UP000176376">
    <property type="component" value="Unassembled WGS sequence"/>
</dbReference>
<dbReference type="STRING" id="1802074.A3J15_03910"/>
<evidence type="ECO:0000259" key="3">
    <source>
        <dbReference type="Pfam" id="PF01370"/>
    </source>
</evidence>
<evidence type="ECO:0000313" key="4">
    <source>
        <dbReference type="EMBL" id="OGK56692.1"/>
    </source>
</evidence>
<proteinExistence type="inferred from homology"/>
<dbReference type="PANTHER" id="PTHR43000">
    <property type="entry name" value="DTDP-D-GLUCOSE 4,6-DEHYDRATASE-RELATED"/>
    <property type="match status" value="1"/>
</dbReference>
<protein>
    <recommendedName>
        <fullName evidence="3">NAD-dependent epimerase/dehydratase domain-containing protein</fullName>
    </recommendedName>
</protein>
<dbReference type="Gene3D" id="3.90.25.10">
    <property type="entry name" value="UDP-galactose 4-epimerase, domain 1"/>
    <property type="match status" value="1"/>
</dbReference>
<feature type="transmembrane region" description="Helical" evidence="2">
    <location>
        <begin position="6"/>
        <end position="24"/>
    </location>
</feature>